<dbReference type="Proteomes" id="UP000044806">
    <property type="component" value="Unassembled WGS sequence"/>
</dbReference>
<dbReference type="AlphaFoldDB" id="A0A655PVY4"/>
<organism evidence="1 4">
    <name type="scientific">Vibrio cholerae</name>
    <dbReference type="NCBI Taxonomy" id="666"/>
    <lineage>
        <taxon>Bacteria</taxon>
        <taxon>Pseudomonadati</taxon>
        <taxon>Pseudomonadota</taxon>
        <taxon>Gammaproteobacteria</taxon>
        <taxon>Vibrionales</taxon>
        <taxon>Vibrionaceae</taxon>
        <taxon>Vibrio</taxon>
    </lineage>
</organism>
<dbReference type="EMBL" id="CWOW01000005">
    <property type="protein sequence ID" value="CSA30999.1"/>
    <property type="molecule type" value="Genomic_DNA"/>
</dbReference>
<dbReference type="EMBL" id="CWQY01000001">
    <property type="protein sequence ID" value="CSB97188.1"/>
    <property type="molecule type" value="Genomic_DNA"/>
</dbReference>
<protein>
    <submittedName>
        <fullName evidence="1">Uncharacterized protein</fullName>
    </submittedName>
</protein>
<proteinExistence type="predicted"/>
<evidence type="ECO:0000313" key="2">
    <source>
        <dbReference type="EMBL" id="CSB97188.1"/>
    </source>
</evidence>
<evidence type="ECO:0000313" key="3">
    <source>
        <dbReference type="Proteomes" id="UP000041770"/>
    </source>
</evidence>
<dbReference type="Proteomes" id="UP000041770">
    <property type="component" value="Unassembled WGS sequence"/>
</dbReference>
<evidence type="ECO:0000313" key="4">
    <source>
        <dbReference type="Proteomes" id="UP000044806"/>
    </source>
</evidence>
<name>A0A655PVY4_VIBCL</name>
<evidence type="ECO:0000313" key="1">
    <source>
        <dbReference type="EMBL" id="CSA30999.1"/>
    </source>
</evidence>
<reference evidence="3 4" key="1">
    <citation type="submission" date="2015-07" db="EMBL/GenBank/DDBJ databases">
        <authorList>
            <consortium name="Pathogen Informatics"/>
        </authorList>
    </citation>
    <scope>NUCLEOTIDE SEQUENCE [LARGE SCALE GENOMIC DNA]</scope>
    <source>
        <strain evidence="2 3">A316</strain>
        <strain evidence="1 4">A51</strain>
    </source>
</reference>
<gene>
    <name evidence="1" type="ORF">ERS013165_01272</name>
    <name evidence="2" type="ORF">ERS013200_00210</name>
</gene>
<sequence length="111" mass="12879">MLQEWACTNRFTVSLVILITQPMQQALLLSLFKGEVRDRLLRRLVNTSRNTCIMRRNNLRAVFPIHFKSVVFRRVVACGYYNCGGRIEMAYAESHDRGRRDLVGQIGFDAE</sequence>
<accession>A0A655PVY4</accession>